<dbReference type="EMBL" id="OU893343">
    <property type="protein sequence ID" value="CAG9784571.1"/>
    <property type="molecule type" value="Genomic_DNA"/>
</dbReference>
<gene>
    <name evidence="2" type="ORF">DIATSA_LOCUS2656</name>
</gene>
<evidence type="ECO:0000313" key="3">
    <source>
        <dbReference type="Proteomes" id="UP001153714"/>
    </source>
</evidence>
<proteinExistence type="predicted"/>
<sequence length="163" mass="18345">MDSSALDYVAQACMDLTDAITSINNEAERDSLIVNHIKKVWSIVTPIDDFKKNLEWVNVSEPISLTQHCSEKVVVLDFWTYCCINCYHVLPDLAHIEKLHKVDSGLVVIGVHCAKFTNEKECANVLAAVQRYSIHHPVVNDPESTQWEALGIKCWPTLLILGN</sequence>
<reference evidence="2" key="1">
    <citation type="submission" date="2021-12" db="EMBL/GenBank/DDBJ databases">
        <authorList>
            <person name="King R."/>
        </authorList>
    </citation>
    <scope>NUCLEOTIDE SEQUENCE</scope>
</reference>
<protein>
    <recommendedName>
        <fullName evidence="1">Thioredoxin-like fold domain-containing protein</fullName>
    </recommendedName>
</protein>
<dbReference type="PANTHER" id="PTHR46388:SF2">
    <property type="entry name" value="NHL REPEAT-CONTAINING PROTEIN 2"/>
    <property type="match status" value="1"/>
</dbReference>
<dbReference type="Proteomes" id="UP001153714">
    <property type="component" value="Chromosome 12"/>
</dbReference>
<evidence type="ECO:0000313" key="2">
    <source>
        <dbReference type="EMBL" id="CAG9784571.1"/>
    </source>
</evidence>
<name>A0A9N9QW91_9NEOP</name>
<dbReference type="InterPro" id="IPR036249">
    <property type="entry name" value="Thioredoxin-like_sf"/>
</dbReference>
<reference evidence="2" key="2">
    <citation type="submission" date="2022-10" db="EMBL/GenBank/DDBJ databases">
        <authorList>
            <consortium name="ENA_rothamsted_submissions"/>
            <consortium name="culmorum"/>
            <person name="King R."/>
        </authorList>
    </citation>
    <scope>NUCLEOTIDE SEQUENCE</scope>
</reference>
<dbReference type="Pfam" id="PF13905">
    <property type="entry name" value="Thioredoxin_8"/>
    <property type="match status" value="1"/>
</dbReference>
<dbReference type="SUPFAM" id="SSF52833">
    <property type="entry name" value="Thioredoxin-like"/>
    <property type="match status" value="1"/>
</dbReference>
<dbReference type="Gene3D" id="3.40.30.10">
    <property type="entry name" value="Glutaredoxin"/>
    <property type="match status" value="1"/>
</dbReference>
<evidence type="ECO:0000259" key="1">
    <source>
        <dbReference type="Pfam" id="PF13905"/>
    </source>
</evidence>
<dbReference type="AlphaFoldDB" id="A0A9N9QW91"/>
<dbReference type="OrthoDB" id="273823at2759"/>
<organism evidence="2 3">
    <name type="scientific">Diatraea saccharalis</name>
    <name type="common">sugarcane borer</name>
    <dbReference type="NCBI Taxonomy" id="40085"/>
    <lineage>
        <taxon>Eukaryota</taxon>
        <taxon>Metazoa</taxon>
        <taxon>Ecdysozoa</taxon>
        <taxon>Arthropoda</taxon>
        <taxon>Hexapoda</taxon>
        <taxon>Insecta</taxon>
        <taxon>Pterygota</taxon>
        <taxon>Neoptera</taxon>
        <taxon>Endopterygota</taxon>
        <taxon>Lepidoptera</taxon>
        <taxon>Glossata</taxon>
        <taxon>Ditrysia</taxon>
        <taxon>Pyraloidea</taxon>
        <taxon>Crambidae</taxon>
        <taxon>Crambinae</taxon>
        <taxon>Diatraea</taxon>
    </lineage>
</organism>
<accession>A0A9N9QW91</accession>
<feature type="domain" description="Thioredoxin-like fold" evidence="1">
    <location>
        <begin position="72"/>
        <end position="162"/>
    </location>
</feature>
<keyword evidence="3" id="KW-1185">Reference proteome</keyword>
<dbReference type="InterPro" id="IPR012336">
    <property type="entry name" value="Thioredoxin-like_fold"/>
</dbReference>
<dbReference type="PANTHER" id="PTHR46388">
    <property type="entry name" value="NHL REPEAT-CONTAINING PROTEIN 2"/>
    <property type="match status" value="1"/>
</dbReference>